<evidence type="ECO:0000259" key="3">
    <source>
        <dbReference type="PROSITE" id="PS50102"/>
    </source>
</evidence>
<dbReference type="InterPro" id="IPR012677">
    <property type="entry name" value="Nucleotide-bd_a/b_plait_sf"/>
</dbReference>
<sequence length="93" mass="10052">MNIYVGNLAYSVTQDDLREAFGAYGNVESANLITDKFTGDSKGFAFVEMPSNSEADAAIKGLNETPLKGRPLRVNQAKPRSDRPARSGGGSRW</sequence>
<dbReference type="Pfam" id="PF00076">
    <property type="entry name" value="RRM_1"/>
    <property type="match status" value="1"/>
</dbReference>
<dbReference type="GO" id="GO:0003723">
    <property type="term" value="F:RNA binding"/>
    <property type="evidence" value="ECO:0007669"/>
    <property type="project" value="UniProtKB-KW"/>
</dbReference>
<comment type="caution">
    <text evidence="4">The sequence shown here is derived from an EMBL/GenBank/DDBJ whole genome shotgun (WGS) entry which is preliminary data.</text>
</comment>
<dbReference type="InterPro" id="IPR052462">
    <property type="entry name" value="SLIRP/GR-RBP-like"/>
</dbReference>
<evidence type="ECO:0000313" key="5">
    <source>
        <dbReference type="Proteomes" id="UP000592294"/>
    </source>
</evidence>
<dbReference type="InterPro" id="IPR035979">
    <property type="entry name" value="RBD_domain_sf"/>
</dbReference>
<dbReference type="RefSeq" id="WP_176977001.1">
    <property type="nucleotide sequence ID" value="NZ_JABZEO010000008.1"/>
</dbReference>
<dbReference type="AlphaFoldDB" id="A0A850RL91"/>
<dbReference type="SUPFAM" id="SSF54928">
    <property type="entry name" value="RNA-binding domain, RBD"/>
    <property type="match status" value="1"/>
</dbReference>
<dbReference type="CDD" id="cd21608">
    <property type="entry name" value="RRM2_NsCP33_like"/>
    <property type="match status" value="1"/>
</dbReference>
<dbReference type="EMBL" id="JABZEO010000008">
    <property type="protein sequence ID" value="NVZ10261.1"/>
    <property type="molecule type" value="Genomic_DNA"/>
</dbReference>
<dbReference type="Gene3D" id="3.30.70.330">
    <property type="match status" value="1"/>
</dbReference>
<keyword evidence="1" id="KW-0694">RNA-binding</keyword>
<dbReference type="InterPro" id="IPR048289">
    <property type="entry name" value="RRM2_NsCP33-like"/>
</dbReference>
<dbReference type="PANTHER" id="PTHR48027">
    <property type="entry name" value="HETEROGENEOUS NUCLEAR RIBONUCLEOPROTEIN 87F-RELATED"/>
    <property type="match status" value="1"/>
</dbReference>
<gene>
    <name evidence="4" type="ORF">HW932_13415</name>
</gene>
<evidence type="ECO:0000313" key="4">
    <source>
        <dbReference type="EMBL" id="NVZ10261.1"/>
    </source>
</evidence>
<feature type="domain" description="RRM" evidence="3">
    <location>
        <begin position="1"/>
        <end position="79"/>
    </location>
</feature>
<name>A0A850RL91_9GAMM</name>
<feature type="region of interest" description="Disordered" evidence="2">
    <location>
        <begin position="62"/>
        <end position="93"/>
    </location>
</feature>
<reference evidence="4 5" key="1">
    <citation type="submission" date="2020-06" db="EMBL/GenBank/DDBJ databases">
        <title>Whole-genome sequence of Allochromatium humboldtianum DSM 21881, type strain.</title>
        <authorList>
            <person name="Kyndt J.A."/>
            <person name="Meyer T.E."/>
        </authorList>
    </citation>
    <scope>NUCLEOTIDE SEQUENCE [LARGE SCALE GENOMIC DNA]</scope>
    <source>
        <strain evidence="4 5">DSM 21881</strain>
    </source>
</reference>
<proteinExistence type="predicted"/>
<organism evidence="4 5">
    <name type="scientific">Allochromatium humboldtianum</name>
    <dbReference type="NCBI Taxonomy" id="504901"/>
    <lineage>
        <taxon>Bacteria</taxon>
        <taxon>Pseudomonadati</taxon>
        <taxon>Pseudomonadota</taxon>
        <taxon>Gammaproteobacteria</taxon>
        <taxon>Chromatiales</taxon>
        <taxon>Chromatiaceae</taxon>
        <taxon>Allochromatium</taxon>
    </lineage>
</organism>
<protein>
    <submittedName>
        <fullName evidence="4">RNA-binding protein</fullName>
    </submittedName>
</protein>
<evidence type="ECO:0000256" key="1">
    <source>
        <dbReference type="ARBA" id="ARBA00022884"/>
    </source>
</evidence>
<keyword evidence="5" id="KW-1185">Reference proteome</keyword>
<dbReference type="SMART" id="SM00360">
    <property type="entry name" value="RRM"/>
    <property type="match status" value="1"/>
</dbReference>
<dbReference type="PROSITE" id="PS50102">
    <property type="entry name" value="RRM"/>
    <property type="match status" value="1"/>
</dbReference>
<dbReference type="Proteomes" id="UP000592294">
    <property type="component" value="Unassembled WGS sequence"/>
</dbReference>
<accession>A0A850RL91</accession>
<evidence type="ECO:0000256" key="2">
    <source>
        <dbReference type="SAM" id="MobiDB-lite"/>
    </source>
</evidence>
<dbReference type="InterPro" id="IPR000504">
    <property type="entry name" value="RRM_dom"/>
</dbReference>